<proteinExistence type="predicted"/>
<evidence type="ECO:0000313" key="2">
    <source>
        <dbReference type="Proteomes" id="UP000325755"/>
    </source>
</evidence>
<accession>A0A5Q0BRI2</accession>
<name>A0A5Q0BRI2_9GAMM</name>
<sequence>MFGFTYADTSPFVYPKIGYVCKAVFLEMALARQMRVLRRRIDNGLRLHLAKCGKFAGERPGHALGLYIAHGLCEQSGHRLTISGAAVRSLFGFRYSRAKRMNFENR</sequence>
<organism evidence="1 2">
    <name type="scientific">Candidatus Methylospira mobilis</name>
    <dbReference type="NCBI Taxonomy" id="1808979"/>
    <lineage>
        <taxon>Bacteria</taxon>
        <taxon>Pseudomonadati</taxon>
        <taxon>Pseudomonadota</taxon>
        <taxon>Gammaproteobacteria</taxon>
        <taxon>Methylococcales</taxon>
        <taxon>Methylococcaceae</taxon>
        <taxon>Candidatus Methylospira</taxon>
    </lineage>
</organism>
<dbReference type="EMBL" id="CP044205">
    <property type="protein sequence ID" value="QFY44678.1"/>
    <property type="molecule type" value="Genomic_DNA"/>
</dbReference>
<dbReference type="Proteomes" id="UP000325755">
    <property type="component" value="Chromosome"/>
</dbReference>
<dbReference type="RefSeq" id="WP_153250640.1">
    <property type="nucleotide sequence ID" value="NZ_CP044205.1"/>
</dbReference>
<reference evidence="1 2" key="1">
    <citation type="submission" date="2019-09" db="EMBL/GenBank/DDBJ databases">
        <title>Ecophysiology of the spiral-shaped methanotroph Methylospira mobilis as revealed by the complete genome sequence.</title>
        <authorList>
            <person name="Oshkin I.Y."/>
            <person name="Dedysh S.N."/>
            <person name="Miroshnikov K."/>
            <person name="Danilova O.V."/>
            <person name="Hakobyan A."/>
            <person name="Liesack W."/>
        </authorList>
    </citation>
    <scope>NUCLEOTIDE SEQUENCE [LARGE SCALE GENOMIC DNA]</scope>
    <source>
        <strain evidence="1 2">Shm1</strain>
    </source>
</reference>
<protein>
    <submittedName>
        <fullName evidence="1">Uncharacterized protein</fullName>
    </submittedName>
</protein>
<dbReference type="AlphaFoldDB" id="A0A5Q0BRI2"/>
<keyword evidence="2" id="KW-1185">Reference proteome</keyword>
<dbReference type="OrthoDB" id="9780487at2"/>
<dbReference type="KEGG" id="mmob:F6R98_20295"/>
<dbReference type="InParanoid" id="A0A5Q0BRI2"/>
<evidence type="ECO:0000313" key="1">
    <source>
        <dbReference type="EMBL" id="QFY44678.1"/>
    </source>
</evidence>
<gene>
    <name evidence="1" type="ORF">F6R98_20295</name>
</gene>